<evidence type="ECO:0000256" key="2">
    <source>
        <dbReference type="SAM" id="MobiDB-lite"/>
    </source>
</evidence>
<feature type="non-terminal residue" evidence="3">
    <location>
        <position position="1"/>
    </location>
</feature>
<gene>
    <name evidence="3" type="ORF">GPM918_LOCUS35644</name>
    <name evidence="4" type="ORF">SRO942_LOCUS36365</name>
</gene>
<dbReference type="Proteomes" id="UP000681722">
    <property type="component" value="Unassembled WGS sequence"/>
</dbReference>
<evidence type="ECO:0000256" key="1">
    <source>
        <dbReference type="SAM" id="Coils"/>
    </source>
</evidence>
<accession>A0A815RI68</accession>
<evidence type="ECO:0000313" key="4">
    <source>
        <dbReference type="EMBL" id="CAF4342301.1"/>
    </source>
</evidence>
<feature type="compositionally biased region" description="Basic and acidic residues" evidence="2">
    <location>
        <begin position="179"/>
        <end position="204"/>
    </location>
</feature>
<dbReference type="AlphaFoldDB" id="A0A815RI68"/>
<sequence>VCAILKHRSSRHAKFDQLNQKYGEELTKFLEQESSHSLALEMPKRQRLLRLMERFNGNWDDVRKSLKRMNSRHQNKEQLQEQYAQQVVELEQDGLNVKCPCVYRLLQKYDGDVTKVREQMKHRLDKKSDFEKLEKEYEEQLKQLELDGVHVKNKRFVVRRLKESNGQLDMVKRFLLEKQERGQRKAEKKRDHSSPKEGEEQGCRKERKIRTANMSIENLDHLKQLRAADIHGNPMKILKIFHEECNDSVELTAEICRQHKEQRKRDQKERLKKHELLKETQQAYLAITTQQDWPLDIEQVYLDGNNMMFVIDSLRRLCLNRHGKQAEHAIGQIASAWNEKMLIPHINLIYDSTKQLETIGTVIVQSAQPKYKTTDDMLVDLTKQNHGRNEHTVVVTSDRALAAQLKNEGCQLIKPYHWFAHCVMVLTPDLIKQDPIEIDTSVERAPTARKCEHNKKGKIHYDFDELVKRVGNICI</sequence>
<protein>
    <submittedName>
        <fullName evidence="3">Uncharacterized protein</fullName>
    </submittedName>
</protein>
<dbReference type="Proteomes" id="UP000663829">
    <property type="component" value="Unassembled WGS sequence"/>
</dbReference>
<dbReference type="EMBL" id="CAJNOQ010020831">
    <property type="protein sequence ID" value="CAF1476227.1"/>
    <property type="molecule type" value="Genomic_DNA"/>
</dbReference>
<dbReference type="OrthoDB" id="9991459at2759"/>
<evidence type="ECO:0000313" key="5">
    <source>
        <dbReference type="Proteomes" id="UP000663829"/>
    </source>
</evidence>
<comment type="caution">
    <text evidence="3">The sequence shown here is derived from an EMBL/GenBank/DDBJ whole genome shotgun (WGS) entry which is preliminary data.</text>
</comment>
<organism evidence="3 5">
    <name type="scientific">Didymodactylos carnosus</name>
    <dbReference type="NCBI Taxonomy" id="1234261"/>
    <lineage>
        <taxon>Eukaryota</taxon>
        <taxon>Metazoa</taxon>
        <taxon>Spiralia</taxon>
        <taxon>Gnathifera</taxon>
        <taxon>Rotifera</taxon>
        <taxon>Eurotatoria</taxon>
        <taxon>Bdelloidea</taxon>
        <taxon>Philodinida</taxon>
        <taxon>Philodinidae</taxon>
        <taxon>Didymodactylos</taxon>
    </lineage>
</organism>
<keyword evidence="5" id="KW-1185">Reference proteome</keyword>
<feature type="coiled-coil region" evidence="1">
    <location>
        <begin position="66"/>
        <end position="93"/>
    </location>
</feature>
<reference evidence="3" key="1">
    <citation type="submission" date="2021-02" db="EMBL/GenBank/DDBJ databases">
        <authorList>
            <person name="Nowell W R."/>
        </authorList>
    </citation>
    <scope>NUCLEOTIDE SEQUENCE</scope>
</reference>
<keyword evidence="1" id="KW-0175">Coiled coil</keyword>
<name>A0A815RI68_9BILA</name>
<feature type="region of interest" description="Disordered" evidence="2">
    <location>
        <begin position="179"/>
        <end position="209"/>
    </location>
</feature>
<proteinExistence type="predicted"/>
<feature type="coiled-coil region" evidence="1">
    <location>
        <begin position="123"/>
        <end position="154"/>
    </location>
</feature>
<evidence type="ECO:0000313" key="3">
    <source>
        <dbReference type="EMBL" id="CAF1476227.1"/>
    </source>
</evidence>
<dbReference type="EMBL" id="CAJOBC010086305">
    <property type="protein sequence ID" value="CAF4342301.1"/>
    <property type="molecule type" value="Genomic_DNA"/>
</dbReference>